<dbReference type="Gene3D" id="1.20.1250.20">
    <property type="entry name" value="MFS general substrate transporter like domains"/>
    <property type="match status" value="1"/>
</dbReference>
<keyword evidence="4" id="KW-0813">Transport</keyword>
<reference evidence="9" key="1">
    <citation type="submission" date="2020-05" db="UniProtKB">
        <authorList>
            <consortium name="EnsemblMetazoa"/>
        </authorList>
    </citation>
    <scope>IDENTIFICATION</scope>
    <source>
        <strain evidence="9">BB02</strain>
    </source>
</reference>
<feature type="transmembrane region" description="Helical" evidence="8">
    <location>
        <begin position="559"/>
        <end position="579"/>
    </location>
</feature>
<protein>
    <recommendedName>
        <fullName evidence="11">Major facilitator superfamily (MFS) profile domain-containing protein</fullName>
    </recommendedName>
</protein>
<dbReference type="EnsemblMetazoa" id="BGLB032481-RA">
    <property type="protein sequence ID" value="BGLB032481-PA"/>
    <property type="gene ID" value="BGLB032481"/>
</dbReference>
<feature type="transmembrane region" description="Helical" evidence="8">
    <location>
        <begin position="128"/>
        <end position="148"/>
    </location>
</feature>
<dbReference type="VEuPathDB" id="VectorBase:BGLB032481"/>
<keyword evidence="4" id="KW-0653">Protein transport</keyword>
<keyword evidence="5 8" id="KW-1133">Transmembrane helix</keyword>
<evidence type="ECO:0000256" key="3">
    <source>
        <dbReference type="ARBA" id="ARBA00022692"/>
    </source>
</evidence>
<dbReference type="InterPro" id="IPR000109">
    <property type="entry name" value="POT_fam"/>
</dbReference>
<feature type="transmembrane region" description="Helical" evidence="8">
    <location>
        <begin position="482"/>
        <end position="504"/>
    </location>
</feature>
<feature type="region of interest" description="Disordered" evidence="7">
    <location>
        <begin position="591"/>
        <end position="611"/>
    </location>
</feature>
<dbReference type="GO" id="GO:0016020">
    <property type="term" value="C:membrane"/>
    <property type="evidence" value="ECO:0007669"/>
    <property type="project" value="UniProtKB-SubCell"/>
</dbReference>
<feature type="transmembrane region" description="Helical" evidence="8">
    <location>
        <begin position="273"/>
        <end position="293"/>
    </location>
</feature>
<feature type="transmembrane region" description="Helical" evidence="8">
    <location>
        <begin position="516"/>
        <end position="539"/>
    </location>
</feature>
<dbReference type="Proteomes" id="UP000076420">
    <property type="component" value="Unassembled WGS sequence"/>
</dbReference>
<evidence type="ECO:0000313" key="10">
    <source>
        <dbReference type="Proteomes" id="UP000076420"/>
    </source>
</evidence>
<feature type="transmembrane region" description="Helical" evidence="8">
    <location>
        <begin position="392"/>
        <end position="414"/>
    </location>
</feature>
<dbReference type="AlphaFoldDB" id="A0A2C9LLH3"/>
<name>A0A2C9LLH3_BIOGL</name>
<feature type="transmembrane region" description="Helical" evidence="8">
    <location>
        <begin position="154"/>
        <end position="174"/>
    </location>
</feature>
<comment type="subcellular location">
    <subcellularLocation>
        <location evidence="1">Membrane</location>
        <topology evidence="1">Multi-pass membrane protein</topology>
    </subcellularLocation>
</comment>
<accession>A0A2C9LLH3</accession>
<evidence type="ECO:0000256" key="6">
    <source>
        <dbReference type="ARBA" id="ARBA00023136"/>
    </source>
</evidence>
<feature type="transmembrane region" description="Helical" evidence="8">
    <location>
        <begin position="194"/>
        <end position="219"/>
    </location>
</feature>
<evidence type="ECO:0000256" key="5">
    <source>
        <dbReference type="ARBA" id="ARBA00022989"/>
    </source>
</evidence>
<dbReference type="KEGG" id="bgt:106056243"/>
<dbReference type="Pfam" id="PF00854">
    <property type="entry name" value="PTR2"/>
    <property type="match status" value="1"/>
</dbReference>
<dbReference type="GO" id="GO:0015833">
    <property type="term" value="P:peptide transport"/>
    <property type="evidence" value="ECO:0007669"/>
    <property type="project" value="UniProtKB-KW"/>
</dbReference>
<evidence type="ECO:0000256" key="8">
    <source>
        <dbReference type="SAM" id="Phobius"/>
    </source>
</evidence>
<feature type="transmembrane region" description="Helical" evidence="8">
    <location>
        <begin position="248"/>
        <end position="267"/>
    </location>
</feature>
<organism evidence="9 10">
    <name type="scientific">Biomphalaria glabrata</name>
    <name type="common">Bloodfluke planorb</name>
    <name type="synonym">Freshwater snail</name>
    <dbReference type="NCBI Taxonomy" id="6526"/>
    <lineage>
        <taxon>Eukaryota</taxon>
        <taxon>Metazoa</taxon>
        <taxon>Spiralia</taxon>
        <taxon>Lophotrochozoa</taxon>
        <taxon>Mollusca</taxon>
        <taxon>Gastropoda</taxon>
        <taxon>Heterobranchia</taxon>
        <taxon>Euthyneura</taxon>
        <taxon>Panpulmonata</taxon>
        <taxon>Hygrophila</taxon>
        <taxon>Lymnaeoidea</taxon>
        <taxon>Planorbidae</taxon>
        <taxon>Biomphalaria</taxon>
    </lineage>
</organism>
<evidence type="ECO:0000256" key="1">
    <source>
        <dbReference type="ARBA" id="ARBA00004141"/>
    </source>
</evidence>
<keyword evidence="6 8" id="KW-0472">Membrane</keyword>
<dbReference type="InterPro" id="IPR036259">
    <property type="entry name" value="MFS_trans_sf"/>
</dbReference>
<feature type="transmembrane region" description="Helical" evidence="8">
    <location>
        <begin position="435"/>
        <end position="452"/>
    </location>
</feature>
<keyword evidence="4" id="KW-0571">Peptide transport</keyword>
<feature type="transmembrane region" description="Helical" evidence="8">
    <location>
        <begin position="99"/>
        <end position="116"/>
    </location>
</feature>
<dbReference type="VEuPathDB" id="VectorBase:BGLAX_026853"/>
<dbReference type="SUPFAM" id="SSF103473">
    <property type="entry name" value="MFS general substrate transporter"/>
    <property type="match status" value="2"/>
</dbReference>
<dbReference type="GO" id="GO:0022857">
    <property type="term" value="F:transmembrane transporter activity"/>
    <property type="evidence" value="ECO:0007669"/>
    <property type="project" value="InterPro"/>
</dbReference>
<evidence type="ECO:0000313" key="9">
    <source>
        <dbReference type="EnsemblMetazoa" id="BGLB032481-PA"/>
    </source>
</evidence>
<evidence type="ECO:0000256" key="2">
    <source>
        <dbReference type="ARBA" id="ARBA00005982"/>
    </source>
</evidence>
<evidence type="ECO:0008006" key="11">
    <source>
        <dbReference type="Google" id="ProtNLM"/>
    </source>
</evidence>
<feature type="transmembrane region" description="Helical" evidence="8">
    <location>
        <begin position="353"/>
        <end position="372"/>
    </location>
</feature>
<sequence>MSIKFQSYPIRCEFIFKPFEDLNSHKNMEPPEAVSENEPLVKKTLTRSLTIIDDEEYYKEKEFNDQKITVKYAPKVPVFSLKKVMIVLAILFMELCERMAFYGVSANLILFCTSVLKISSIEATNISLVFTGTVYLIPIAGGLIADIWSNRFNVIFGSGAIYICGLFLLLCSAVDYNTFFDGTHYNPSVETRRLYFYFGLVLVAVGTGGIKANVGLFGADQVQDLGMQAVQVFLTAYLDRIRQHAERFYWFINTGALLAFSVVAYIQQNVSFTWGYFLAFLAMVVALVVLNLARSYYIYKPSQGSVLITSFKICHQACWRRSPEVKGKRQFFDSARRQCGGDYDNVTVDGVIAVLRVLPIFFFVIIFWTIYAQMETTYFLQGERMDLTAGSLQVPVAMLNVFNGTIVLVLIPVLDRFVYPCFQRFKRPLSNMHRIGIGLLFSACSVFVAGWVELERKKHMGFEQVVGEETFFSSNTTVFLQIPQYVLVGAGEAFTATAGYEFAYTQAPDTMQGLITGLYLASIGLGSYFSTAIIAILELATQGDPWFPDEINDGKAENLYFLFGGLTLVFFLGYLPVAYNYKFKEFAREPEENTAPSPNELSNKVDGATLL</sequence>
<gene>
    <name evidence="9" type="primary">106056243</name>
</gene>
<proteinExistence type="inferred from homology"/>
<comment type="similarity">
    <text evidence="2">Belongs to the major facilitator superfamily. Proton-dependent oligopeptide transporter (POT/PTR) (TC 2.A.17) family.</text>
</comment>
<keyword evidence="3 8" id="KW-0812">Transmembrane</keyword>
<dbReference type="OrthoDB" id="8904098at2759"/>
<dbReference type="PANTHER" id="PTHR11654">
    <property type="entry name" value="OLIGOPEPTIDE TRANSPORTER-RELATED"/>
    <property type="match status" value="1"/>
</dbReference>
<evidence type="ECO:0000256" key="7">
    <source>
        <dbReference type="SAM" id="MobiDB-lite"/>
    </source>
</evidence>
<evidence type="ECO:0000256" key="4">
    <source>
        <dbReference type="ARBA" id="ARBA00022856"/>
    </source>
</evidence>